<accession>A0ABQ1H1V0</accession>
<evidence type="ECO:0000256" key="1">
    <source>
        <dbReference type="ARBA" id="ARBA00005417"/>
    </source>
</evidence>
<dbReference type="PANTHER" id="PTHR43553">
    <property type="entry name" value="HEAVY METAL TRANSPORTER"/>
    <property type="match status" value="1"/>
</dbReference>
<evidence type="ECO:0000313" key="7">
    <source>
        <dbReference type="Proteomes" id="UP000617979"/>
    </source>
</evidence>
<evidence type="ECO:0000313" key="6">
    <source>
        <dbReference type="EMBL" id="GGA54095.1"/>
    </source>
</evidence>
<evidence type="ECO:0000256" key="4">
    <source>
        <dbReference type="ARBA" id="ARBA00022840"/>
    </source>
</evidence>
<keyword evidence="7" id="KW-1185">Reference proteome</keyword>
<dbReference type="SUPFAM" id="SSF52540">
    <property type="entry name" value="P-loop containing nucleoside triphosphate hydrolases"/>
    <property type="match status" value="1"/>
</dbReference>
<dbReference type="EMBL" id="BMEX01000015">
    <property type="protein sequence ID" value="GGA54095.1"/>
    <property type="molecule type" value="Genomic_DNA"/>
</dbReference>
<protein>
    <submittedName>
        <fullName evidence="6">ABC transporter ATP-binding protein</fullName>
    </submittedName>
</protein>
<proteinExistence type="inferred from homology"/>
<keyword evidence="3" id="KW-0547">Nucleotide-binding</keyword>
<keyword evidence="4 6" id="KW-0067">ATP-binding</keyword>
<evidence type="ECO:0000256" key="3">
    <source>
        <dbReference type="ARBA" id="ARBA00022741"/>
    </source>
</evidence>
<evidence type="ECO:0000259" key="5">
    <source>
        <dbReference type="PROSITE" id="PS50893"/>
    </source>
</evidence>
<feature type="domain" description="ABC transporter" evidence="5">
    <location>
        <begin position="3"/>
        <end position="255"/>
    </location>
</feature>
<dbReference type="RefSeq" id="WP_188433242.1">
    <property type="nucleotide sequence ID" value="NZ_BMEX01000015.1"/>
</dbReference>
<dbReference type="GO" id="GO:0005524">
    <property type="term" value="F:ATP binding"/>
    <property type="evidence" value="ECO:0007669"/>
    <property type="project" value="UniProtKB-KW"/>
</dbReference>
<reference evidence="7" key="1">
    <citation type="journal article" date="2019" name="Int. J. Syst. Evol. Microbiol.">
        <title>The Global Catalogue of Microorganisms (GCM) 10K type strain sequencing project: providing services to taxonomists for standard genome sequencing and annotation.</title>
        <authorList>
            <consortium name="The Broad Institute Genomics Platform"/>
            <consortium name="The Broad Institute Genome Sequencing Center for Infectious Disease"/>
            <person name="Wu L."/>
            <person name="Ma J."/>
        </authorList>
    </citation>
    <scope>NUCLEOTIDE SEQUENCE [LARGE SCALE GENOMIC DNA]</scope>
    <source>
        <strain evidence="7">CGMCC 1.12404</strain>
    </source>
</reference>
<comment type="similarity">
    <text evidence="1">Belongs to the ABC transporter superfamily.</text>
</comment>
<dbReference type="Proteomes" id="UP000617979">
    <property type="component" value="Unassembled WGS sequence"/>
</dbReference>
<keyword evidence="2" id="KW-0813">Transport</keyword>
<dbReference type="InterPro" id="IPR003439">
    <property type="entry name" value="ABC_transporter-like_ATP-bd"/>
</dbReference>
<dbReference type="Gene3D" id="3.40.50.300">
    <property type="entry name" value="P-loop containing nucleotide triphosphate hydrolases"/>
    <property type="match status" value="1"/>
</dbReference>
<sequence length="270" mass="30872">MRIEWTHVDKWVGTDKEPKGRDRSRRQRRWGLLDFTVTLREGITVVLGPESSGKSTLLQVTSTVSVPDDGRITYEWEKQSYVWSRRTAAMGEASSVESLRRRIGYVPQYRRLQMDLLLEESLVELALYHRVSHPKRRAVETVARWGLAAYRRHPLGELPAPVASRYLMASSLVGDPVLWIVDEPADGLDDWGYRLFLAELNRRRGQGITLIATNDLALAEEADYLLLMESGSCRRIGQRKLLTSSVPDGTVASWYQTMQTFSARKTTYKK</sequence>
<organism evidence="6 7">
    <name type="scientific">Kroppenstedtia guangzhouensis</name>
    <dbReference type="NCBI Taxonomy" id="1274356"/>
    <lineage>
        <taxon>Bacteria</taxon>
        <taxon>Bacillati</taxon>
        <taxon>Bacillota</taxon>
        <taxon>Bacilli</taxon>
        <taxon>Bacillales</taxon>
        <taxon>Thermoactinomycetaceae</taxon>
        <taxon>Kroppenstedtia</taxon>
    </lineage>
</organism>
<dbReference type="InterPro" id="IPR027417">
    <property type="entry name" value="P-loop_NTPase"/>
</dbReference>
<evidence type="ECO:0000256" key="2">
    <source>
        <dbReference type="ARBA" id="ARBA00022448"/>
    </source>
</evidence>
<dbReference type="Pfam" id="PF00005">
    <property type="entry name" value="ABC_tran"/>
    <property type="match status" value="1"/>
</dbReference>
<dbReference type="PROSITE" id="PS50893">
    <property type="entry name" value="ABC_TRANSPORTER_2"/>
    <property type="match status" value="1"/>
</dbReference>
<name>A0ABQ1H1V0_9BACL</name>
<dbReference type="InterPro" id="IPR050095">
    <property type="entry name" value="ECF_ABC_transporter_ATP-bd"/>
</dbReference>
<comment type="caution">
    <text evidence="6">The sequence shown here is derived from an EMBL/GenBank/DDBJ whole genome shotgun (WGS) entry which is preliminary data.</text>
</comment>
<gene>
    <name evidence="6" type="ORF">GCM10007416_29070</name>
</gene>